<evidence type="ECO:0000256" key="4">
    <source>
        <dbReference type="ARBA" id="ARBA00022723"/>
    </source>
</evidence>
<dbReference type="InterPro" id="IPR054712">
    <property type="entry name" value="Cas3-like_dom"/>
</dbReference>
<keyword evidence="3" id="KW-0540">Nuclease</keyword>
<comment type="similarity">
    <text evidence="2">In the central section; belongs to the CRISPR-associated helicase Cas3 family.</text>
</comment>
<dbReference type="PANTHER" id="PTHR47963:SF9">
    <property type="entry name" value="CRISPR-ASSOCIATED ENDONUCLEASE_HELICASE CAS3"/>
    <property type="match status" value="1"/>
</dbReference>
<evidence type="ECO:0000256" key="7">
    <source>
        <dbReference type="ARBA" id="ARBA00022806"/>
    </source>
</evidence>
<evidence type="ECO:0000259" key="10">
    <source>
        <dbReference type="PROSITE" id="PS51643"/>
    </source>
</evidence>
<keyword evidence="7" id="KW-0347">Helicase</keyword>
<dbReference type="Pfam" id="PF18019">
    <property type="entry name" value="Cas3_HD"/>
    <property type="match status" value="1"/>
</dbReference>
<keyword evidence="8" id="KW-0067">ATP-binding</keyword>
<sequence length="915" mass="100331">MQAERGCKSKITETSGKGGQPFNGLSLSVRQLWAKSGDPHGHGLLCHMLDVAAVTLALLDYCGISAKVLAQRFGLPEHAVFSWLASLVGLHDLGKATPGFQAKWDEGRALDERAGLPFMPEKALEQDRHDLATASLLPPLLQARNAPFAWALCVAQAVSAHHGFNFVDMRKGAPLREPDTWKQARQQLFDVYWDTVAPLEWPQDRDLSLIAVEWLAGLTSVCDWIGSNAEWFPPGERGATPLEHFQCAQKIARAVLVDVDKLGWPAQHALLPQPDLACDELLTRILNAQQPLAARPLQRVADALLAEGAGPSLMVVEAPMGEGKTELAFLASLRLQARLGHRGIYFALPTQATGNALFERALVFLRAFADGVRLDIQLAHGGAAMNETVAKLRNVWGDEGDDSVGSSAWFGQRRRSLLSPYGVGTVDQALFGVMNVKHHFVRLWGLADKVVVLDEVHAYDAYTSTLIEALLRWLKGMGCSVILMSATLPDARRARLLNAWGVDSSDIPALSYPRVLLADHGGVRGETFKVREQQPIAVSGLDESLESIAAAALDALDDGGCGAVIVNTVDRAQQLYSMLAGRLGDGVELLLFHARFPADERLLRERQVLQTFGAPGASGQRPDRALLLATQVAEQSLDIDFDFLISDLAPVDLLLQRAGRLHRHRRDQRPAAHLTPHLRVAGLLPDRLPELKQTKWGSIYGDYLCVVTWAVLLNDPTWRLPLDIDRLVQAVYAPWPDLSHLPQELQDRIEMVDKTRHGAKTTFQAQLASHIAIDPSAEPAYAYADKPHGADEDDILGLRNKTRLGEDSVTALPLWPDGEGHWRLAPDDAPFNPQQPVDDALAKRLYSRQIKLSRKDVVQALLQQPLFPALQEHALLTHCQPLLLQADGSLLGNTLVSLDSRLGLVYGPAPKQEMA</sequence>
<comment type="caution">
    <text evidence="11">The sequence shown here is derived from an EMBL/GenBank/DDBJ whole genome shotgun (WGS) entry which is preliminary data.</text>
</comment>
<evidence type="ECO:0000256" key="3">
    <source>
        <dbReference type="ARBA" id="ARBA00022722"/>
    </source>
</evidence>
<evidence type="ECO:0000256" key="8">
    <source>
        <dbReference type="ARBA" id="ARBA00022840"/>
    </source>
</evidence>
<dbReference type="SMART" id="SM00490">
    <property type="entry name" value="HELICc"/>
    <property type="match status" value="1"/>
</dbReference>
<evidence type="ECO:0000256" key="5">
    <source>
        <dbReference type="ARBA" id="ARBA00022741"/>
    </source>
</evidence>
<dbReference type="EMBL" id="JAHDTB010000002">
    <property type="protein sequence ID" value="MBW8286773.1"/>
    <property type="molecule type" value="Genomic_DNA"/>
</dbReference>
<dbReference type="NCBIfam" id="TIGR01587">
    <property type="entry name" value="cas3_core"/>
    <property type="match status" value="1"/>
</dbReference>
<dbReference type="Pfam" id="PF22590">
    <property type="entry name" value="Cas3-like_C_2"/>
    <property type="match status" value="1"/>
</dbReference>
<protein>
    <submittedName>
        <fullName evidence="11">CRISPR-associated helicase/endonuclease Cas3</fullName>
    </submittedName>
</protein>
<proteinExistence type="inferred from homology"/>
<evidence type="ECO:0000313" key="11">
    <source>
        <dbReference type="EMBL" id="MBW8286773.1"/>
    </source>
</evidence>
<dbReference type="InterPro" id="IPR001650">
    <property type="entry name" value="Helicase_C-like"/>
</dbReference>
<keyword evidence="6" id="KW-0378">Hydrolase</keyword>
<dbReference type="CDD" id="cd17930">
    <property type="entry name" value="DEXHc_cas3"/>
    <property type="match status" value="1"/>
</dbReference>
<dbReference type="InterPro" id="IPR041372">
    <property type="entry name" value="Cas3_C"/>
</dbReference>
<dbReference type="NCBIfam" id="TIGR01596">
    <property type="entry name" value="cas3_HD"/>
    <property type="match status" value="1"/>
</dbReference>
<dbReference type="InterPro" id="IPR038257">
    <property type="entry name" value="CRISPR-assoc_Cas3_HD_sf"/>
</dbReference>
<name>A0ABS7F9L5_9NEIS</name>
<dbReference type="InterPro" id="IPR006483">
    <property type="entry name" value="CRISPR-assoc_Cas3_HD"/>
</dbReference>
<evidence type="ECO:0000256" key="6">
    <source>
        <dbReference type="ARBA" id="ARBA00022801"/>
    </source>
</evidence>
<evidence type="ECO:0000256" key="2">
    <source>
        <dbReference type="ARBA" id="ARBA00009046"/>
    </source>
</evidence>
<organism evidence="11 12">
    <name type="scientific">Chromobacterium subtsugae</name>
    <dbReference type="NCBI Taxonomy" id="251747"/>
    <lineage>
        <taxon>Bacteria</taxon>
        <taxon>Pseudomonadati</taxon>
        <taxon>Pseudomonadota</taxon>
        <taxon>Betaproteobacteria</taxon>
        <taxon>Neisseriales</taxon>
        <taxon>Chromobacteriaceae</taxon>
        <taxon>Chromobacterium</taxon>
    </lineage>
</organism>
<keyword evidence="9" id="KW-0051">Antiviral defense</keyword>
<dbReference type="Gene3D" id="3.40.50.300">
    <property type="entry name" value="P-loop containing nucleotide triphosphate hydrolases"/>
    <property type="match status" value="2"/>
</dbReference>
<feature type="domain" description="HD Cas3-type" evidence="10">
    <location>
        <begin position="37"/>
        <end position="225"/>
    </location>
</feature>
<keyword evidence="5" id="KW-0547">Nucleotide-binding</keyword>
<evidence type="ECO:0000256" key="9">
    <source>
        <dbReference type="ARBA" id="ARBA00023118"/>
    </source>
</evidence>
<evidence type="ECO:0000313" key="12">
    <source>
        <dbReference type="Proteomes" id="UP000711178"/>
    </source>
</evidence>
<dbReference type="SUPFAM" id="SSF52540">
    <property type="entry name" value="P-loop containing nucleoside triphosphate hydrolases"/>
    <property type="match status" value="1"/>
</dbReference>
<comment type="similarity">
    <text evidence="1">In the N-terminal section; belongs to the CRISPR-associated nuclease Cas3-HD family.</text>
</comment>
<gene>
    <name evidence="11" type="ORF">KIF53_03950</name>
</gene>
<keyword evidence="4" id="KW-0479">Metal-binding</keyword>
<accession>A0ABS7F9L5</accession>
<reference evidence="11 12" key="1">
    <citation type="submission" date="2021-05" db="EMBL/GenBank/DDBJ databases">
        <title>Draft Whole Genome Sequencing Of Biosensor Chromobacterium violaceum Strain CV026 Reveals A Regulatory RNA In Chromobacterium violaceum Phenotype Regulatory Network.</title>
        <authorList>
            <person name="Hong K.W."/>
            <person name="Chan K.G."/>
            <person name="Chang C.-Y."/>
        </authorList>
    </citation>
    <scope>NUCLEOTIDE SEQUENCE [LARGE SCALE GENOMIC DNA]</scope>
    <source>
        <strain evidence="11 12">ATCC 31532</strain>
    </source>
</reference>
<evidence type="ECO:0000256" key="1">
    <source>
        <dbReference type="ARBA" id="ARBA00006847"/>
    </source>
</evidence>
<dbReference type="InterPro" id="IPR006474">
    <property type="entry name" value="Helicase_Cas3_CRISPR-ass_core"/>
</dbReference>
<dbReference type="Gene3D" id="1.10.3210.30">
    <property type="match status" value="1"/>
</dbReference>
<dbReference type="InterPro" id="IPR050547">
    <property type="entry name" value="DEAD_box_RNA_helicases"/>
</dbReference>
<dbReference type="InterPro" id="IPR027417">
    <property type="entry name" value="P-loop_NTPase"/>
</dbReference>
<dbReference type="PANTHER" id="PTHR47963">
    <property type="entry name" value="DEAD-BOX ATP-DEPENDENT RNA HELICASE 47, MITOCHONDRIAL"/>
    <property type="match status" value="1"/>
</dbReference>
<dbReference type="PROSITE" id="PS51643">
    <property type="entry name" value="HD_CAS3"/>
    <property type="match status" value="1"/>
</dbReference>
<keyword evidence="12" id="KW-1185">Reference proteome</keyword>
<dbReference type="CDD" id="cd09641">
    <property type="entry name" value="Cas3''_I"/>
    <property type="match status" value="1"/>
</dbReference>
<dbReference type="Proteomes" id="UP000711178">
    <property type="component" value="Unassembled WGS sequence"/>
</dbReference>
<dbReference type="Pfam" id="PF18395">
    <property type="entry name" value="Cas3_C"/>
    <property type="match status" value="1"/>
</dbReference>